<organism evidence="1 2">
    <name type="scientific">Chaenocephalus aceratus</name>
    <name type="common">Blackfin icefish</name>
    <name type="synonym">Chaenichthys aceratus</name>
    <dbReference type="NCBI Taxonomy" id="36190"/>
    <lineage>
        <taxon>Eukaryota</taxon>
        <taxon>Metazoa</taxon>
        <taxon>Chordata</taxon>
        <taxon>Craniata</taxon>
        <taxon>Vertebrata</taxon>
        <taxon>Euteleostomi</taxon>
        <taxon>Actinopterygii</taxon>
        <taxon>Neopterygii</taxon>
        <taxon>Teleostei</taxon>
        <taxon>Neoteleostei</taxon>
        <taxon>Acanthomorphata</taxon>
        <taxon>Eupercaria</taxon>
        <taxon>Perciformes</taxon>
        <taxon>Notothenioidei</taxon>
        <taxon>Channichthyidae</taxon>
        <taxon>Chaenocephalus</taxon>
    </lineage>
</organism>
<sequence>MDGSWRVVLLVERDFEHDGDGAKEGETPKGSASVSVSEVEAGSGRRLGSLRAGSGAPCFPIKFTILRPAAGDAPQIQAASRRESAFPRSPARHVSRSPQQLEVCELSGEPCFELLRENK</sequence>
<protein>
    <submittedName>
        <fullName evidence="1">Uncharacterized protein</fullName>
    </submittedName>
</protein>
<keyword evidence="2" id="KW-1185">Reference proteome</keyword>
<dbReference type="EMBL" id="CM043788">
    <property type="protein sequence ID" value="KAI4828193.1"/>
    <property type="molecule type" value="Genomic_DNA"/>
</dbReference>
<evidence type="ECO:0000313" key="2">
    <source>
        <dbReference type="Proteomes" id="UP001057452"/>
    </source>
</evidence>
<dbReference type="Proteomes" id="UP001057452">
    <property type="component" value="Chromosome 4"/>
</dbReference>
<accession>A0ACB9XML1</accession>
<comment type="caution">
    <text evidence="1">The sequence shown here is derived from an EMBL/GenBank/DDBJ whole genome shotgun (WGS) entry which is preliminary data.</text>
</comment>
<name>A0ACB9XML1_CHAAC</name>
<evidence type="ECO:0000313" key="1">
    <source>
        <dbReference type="EMBL" id="KAI4828193.1"/>
    </source>
</evidence>
<reference evidence="1" key="1">
    <citation type="submission" date="2022-05" db="EMBL/GenBank/DDBJ databases">
        <title>Chromosome-level genome of Chaenocephalus aceratus.</title>
        <authorList>
            <person name="Park H."/>
        </authorList>
    </citation>
    <scope>NUCLEOTIDE SEQUENCE</scope>
    <source>
        <strain evidence="1">KU_202001</strain>
    </source>
</reference>
<proteinExistence type="predicted"/>
<gene>
    <name evidence="1" type="ORF">KUCAC02_022303</name>
</gene>